<proteinExistence type="predicted"/>
<evidence type="ECO:0000313" key="1">
    <source>
        <dbReference type="EMBL" id="PNR52030.1"/>
    </source>
</evidence>
<dbReference type="InParanoid" id="A0A2K1KE27"/>
<reference evidence="2" key="3">
    <citation type="submission" date="2020-12" db="UniProtKB">
        <authorList>
            <consortium name="EnsemblPlants"/>
        </authorList>
    </citation>
    <scope>IDENTIFICATION</scope>
</reference>
<keyword evidence="3" id="KW-1185">Reference proteome</keyword>
<protein>
    <submittedName>
        <fullName evidence="1 2">Uncharacterized protein</fullName>
    </submittedName>
</protein>
<accession>A0A2K1KE27</accession>
<organism evidence="1">
    <name type="scientific">Physcomitrium patens</name>
    <name type="common">Spreading-leaved earth moss</name>
    <name type="synonym">Physcomitrella patens</name>
    <dbReference type="NCBI Taxonomy" id="3218"/>
    <lineage>
        <taxon>Eukaryota</taxon>
        <taxon>Viridiplantae</taxon>
        <taxon>Streptophyta</taxon>
        <taxon>Embryophyta</taxon>
        <taxon>Bryophyta</taxon>
        <taxon>Bryophytina</taxon>
        <taxon>Bryopsida</taxon>
        <taxon>Funariidae</taxon>
        <taxon>Funariales</taxon>
        <taxon>Funariaceae</taxon>
        <taxon>Physcomitrium</taxon>
    </lineage>
</organism>
<dbReference type="EnsemblPlants" id="Pp3c6_2139V3.1">
    <property type="protein sequence ID" value="PAC:32977519.CDS.1"/>
    <property type="gene ID" value="Pp3c6_2139"/>
</dbReference>
<reference evidence="1 3" key="2">
    <citation type="journal article" date="2018" name="Plant J.">
        <title>The Physcomitrella patens chromosome-scale assembly reveals moss genome structure and evolution.</title>
        <authorList>
            <person name="Lang D."/>
            <person name="Ullrich K.K."/>
            <person name="Murat F."/>
            <person name="Fuchs J."/>
            <person name="Jenkins J."/>
            <person name="Haas F.B."/>
            <person name="Piednoel M."/>
            <person name="Gundlach H."/>
            <person name="Van Bel M."/>
            <person name="Meyberg R."/>
            <person name="Vives C."/>
            <person name="Morata J."/>
            <person name="Symeonidi A."/>
            <person name="Hiss M."/>
            <person name="Muchero W."/>
            <person name="Kamisugi Y."/>
            <person name="Saleh O."/>
            <person name="Blanc G."/>
            <person name="Decker E.L."/>
            <person name="van Gessel N."/>
            <person name="Grimwood J."/>
            <person name="Hayes R.D."/>
            <person name="Graham S.W."/>
            <person name="Gunter L.E."/>
            <person name="McDaniel S.F."/>
            <person name="Hoernstein S.N.W."/>
            <person name="Larsson A."/>
            <person name="Li F.W."/>
            <person name="Perroud P.F."/>
            <person name="Phillips J."/>
            <person name="Ranjan P."/>
            <person name="Rokshar D.S."/>
            <person name="Rothfels C.J."/>
            <person name="Schneider L."/>
            <person name="Shu S."/>
            <person name="Stevenson D.W."/>
            <person name="Thummler F."/>
            <person name="Tillich M."/>
            <person name="Villarreal Aguilar J.C."/>
            <person name="Widiez T."/>
            <person name="Wong G.K."/>
            <person name="Wymore A."/>
            <person name="Zhang Y."/>
            <person name="Zimmer A.D."/>
            <person name="Quatrano R.S."/>
            <person name="Mayer K.F.X."/>
            <person name="Goodstein D."/>
            <person name="Casacuberta J.M."/>
            <person name="Vandepoele K."/>
            <person name="Reski R."/>
            <person name="Cuming A.C."/>
            <person name="Tuskan G.A."/>
            <person name="Maumus F."/>
            <person name="Salse J."/>
            <person name="Schmutz J."/>
            <person name="Rensing S.A."/>
        </authorList>
    </citation>
    <scope>NUCLEOTIDE SEQUENCE [LARGE SCALE GENOMIC DNA]</scope>
    <source>
        <strain evidence="2 3">cv. Gransden 2004</strain>
    </source>
</reference>
<gene>
    <name evidence="1" type="ORF">PHYPA_008404</name>
</gene>
<dbReference type="EMBL" id="ABEU02000006">
    <property type="protein sequence ID" value="PNR52030.1"/>
    <property type="molecule type" value="Genomic_DNA"/>
</dbReference>
<reference evidence="1 3" key="1">
    <citation type="journal article" date="2008" name="Science">
        <title>The Physcomitrella genome reveals evolutionary insights into the conquest of land by plants.</title>
        <authorList>
            <person name="Rensing S."/>
            <person name="Lang D."/>
            <person name="Zimmer A."/>
            <person name="Terry A."/>
            <person name="Salamov A."/>
            <person name="Shapiro H."/>
            <person name="Nishiyama T."/>
            <person name="Perroud P.-F."/>
            <person name="Lindquist E."/>
            <person name="Kamisugi Y."/>
            <person name="Tanahashi T."/>
            <person name="Sakakibara K."/>
            <person name="Fujita T."/>
            <person name="Oishi K."/>
            <person name="Shin-I T."/>
            <person name="Kuroki Y."/>
            <person name="Toyoda A."/>
            <person name="Suzuki Y."/>
            <person name="Hashimoto A."/>
            <person name="Yamaguchi K."/>
            <person name="Sugano A."/>
            <person name="Kohara Y."/>
            <person name="Fujiyama A."/>
            <person name="Anterola A."/>
            <person name="Aoki S."/>
            <person name="Ashton N."/>
            <person name="Barbazuk W.B."/>
            <person name="Barker E."/>
            <person name="Bennetzen J."/>
            <person name="Bezanilla M."/>
            <person name="Blankenship R."/>
            <person name="Cho S.H."/>
            <person name="Dutcher S."/>
            <person name="Estelle M."/>
            <person name="Fawcett J.A."/>
            <person name="Gundlach H."/>
            <person name="Hanada K."/>
            <person name="Heyl A."/>
            <person name="Hicks K.A."/>
            <person name="Hugh J."/>
            <person name="Lohr M."/>
            <person name="Mayer K."/>
            <person name="Melkozernov A."/>
            <person name="Murata T."/>
            <person name="Nelson D."/>
            <person name="Pils B."/>
            <person name="Prigge M."/>
            <person name="Reiss B."/>
            <person name="Renner T."/>
            <person name="Rombauts S."/>
            <person name="Rushton P."/>
            <person name="Sanderfoot A."/>
            <person name="Schween G."/>
            <person name="Shiu S.-H."/>
            <person name="Stueber K."/>
            <person name="Theodoulou F.L."/>
            <person name="Tu H."/>
            <person name="Van de Peer Y."/>
            <person name="Verrier P.J."/>
            <person name="Waters E."/>
            <person name="Wood A."/>
            <person name="Yang L."/>
            <person name="Cove D."/>
            <person name="Cuming A."/>
            <person name="Hasebe M."/>
            <person name="Lucas S."/>
            <person name="Mishler D.B."/>
            <person name="Reski R."/>
            <person name="Grigoriev I."/>
            <person name="Quatrano R.S."/>
            <person name="Boore J.L."/>
        </authorList>
    </citation>
    <scope>NUCLEOTIDE SEQUENCE [LARGE SCALE GENOMIC DNA]</scope>
    <source>
        <strain evidence="2 3">cv. Gransden 2004</strain>
    </source>
</reference>
<evidence type="ECO:0000313" key="3">
    <source>
        <dbReference type="Proteomes" id="UP000006727"/>
    </source>
</evidence>
<dbReference type="PaxDb" id="3218-PP1S77_130V6.1"/>
<sequence length="126" mass="13915">MFVFLGCCEGSSSVFPLFYFGWVLEVRDFGVAVVAGIHIDYLAVGVVVINHFMVVGVGGLDHPPLLLLIAVPALAKEKGRLQWQSTGKTRCLQLRRALDLWLQCRQFYTPGIINVDDGCDDSMEAL</sequence>
<name>A0A2K1KE27_PHYPA</name>
<dbReference type="Proteomes" id="UP000006727">
    <property type="component" value="Chromosome 6"/>
</dbReference>
<dbReference type="AlphaFoldDB" id="A0A2K1KE27"/>
<dbReference type="Gramene" id="Pp3c6_2139V3.1">
    <property type="protein sequence ID" value="PAC:32977519.CDS.1"/>
    <property type="gene ID" value="Pp3c6_2139"/>
</dbReference>
<evidence type="ECO:0000313" key="2">
    <source>
        <dbReference type="EnsemblPlants" id="PAC:32977519.CDS.1"/>
    </source>
</evidence>